<dbReference type="EMBL" id="FNDX01000068">
    <property type="protein sequence ID" value="SDL03432.1"/>
    <property type="molecule type" value="Genomic_DNA"/>
</dbReference>
<dbReference type="OrthoDB" id="9773404at2"/>
<evidence type="ECO:0000313" key="8">
    <source>
        <dbReference type="Proteomes" id="UP000199050"/>
    </source>
</evidence>
<keyword evidence="3" id="KW-0812">Transmembrane</keyword>
<dbReference type="Gene3D" id="1.20.1250.20">
    <property type="entry name" value="MFS general substrate transporter like domains"/>
    <property type="match status" value="2"/>
</dbReference>
<evidence type="ECO:0000256" key="3">
    <source>
        <dbReference type="ARBA" id="ARBA00022692"/>
    </source>
</evidence>
<dbReference type="CDD" id="cd17319">
    <property type="entry name" value="MFS_ExuT_GudP_like"/>
    <property type="match status" value="1"/>
</dbReference>
<feature type="domain" description="Major facilitator superfamily (MFS) profile" evidence="6">
    <location>
        <begin position="10"/>
        <end position="398"/>
    </location>
</feature>
<evidence type="ECO:0000259" key="6">
    <source>
        <dbReference type="PROSITE" id="PS50850"/>
    </source>
</evidence>
<dbReference type="InterPro" id="IPR036259">
    <property type="entry name" value="MFS_trans_sf"/>
</dbReference>
<dbReference type="RefSeq" id="WP_090720059.1">
    <property type="nucleotide sequence ID" value="NZ_CBCSKY010000074.1"/>
</dbReference>
<protein>
    <submittedName>
        <fullName evidence="7">Sugar phosphate permease</fullName>
    </submittedName>
</protein>
<dbReference type="GO" id="GO:0005886">
    <property type="term" value="C:plasma membrane"/>
    <property type="evidence" value="ECO:0007669"/>
    <property type="project" value="UniProtKB-SubCell"/>
</dbReference>
<dbReference type="GO" id="GO:0022857">
    <property type="term" value="F:transmembrane transporter activity"/>
    <property type="evidence" value="ECO:0007669"/>
    <property type="project" value="InterPro"/>
</dbReference>
<dbReference type="InterPro" id="IPR050382">
    <property type="entry name" value="MFS_Na/Anion_cotransporter"/>
</dbReference>
<keyword evidence="8" id="KW-1185">Reference proteome</keyword>
<sequence>MRKVLGSNWMLALLFLGWSLGNLDRYVMNYAVLSITEDLSLSATSTGIVLSSFFAGYAIMQMPGGWLADRFGSRRILIISVVLWSIFTAMTGAAWSLGSILVIRFLFGIGEGGFQPAASKLIAGVFPQEKRARAMSILLTSGGLMAFITPIFSAYVLDSIGWRHMFMYIGIAGILIAVLYWMFIHNPQQAVNVPEATEGKARAYGLQQLFRTPMMWCLLAAYFSIYAVNWGLASWMPAYLTDVRGLSMKSMGLLQMIPSVASFAGLFGGGYLLDKMTGGKEKWAGALSCAVIGLMLYLMFTASSLTGVIIYQSVTSIFMAFVLILLPAIVLKKIPQASTGSAMGMVNTGGQLAGFITPTAIGFMVDAFKGSYDAAFWMLIGFTLVCAAALLSLNYKQGAVMDEPLVPAKVS</sequence>
<organism evidence="7 8">
    <name type="scientific">Paenibacillus typhae</name>
    <dbReference type="NCBI Taxonomy" id="1174501"/>
    <lineage>
        <taxon>Bacteria</taxon>
        <taxon>Bacillati</taxon>
        <taxon>Bacillota</taxon>
        <taxon>Bacilli</taxon>
        <taxon>Bacillales</taxon>
        <taxon>Paenibacillaceae</taxon>
        <taxon>Paenibacillus</taxon>
    </lineage>
</organism>
<dbReference type="SUPFAM" id="SSF103473">
    <property type="entry name" value="MFS general substrate transporter"/>
    <property type="match status" value="1"/>
</dbReference>
<keyword evidence="4" id="KW-1133">Transmembrane helix</keyword>
<reference evidence="8" key="1">
    <citation type="submission" date="2016-10" db="EMBL/GenBank/DDBJ databases">
        <authorList>
            <person name="Varghese N."/>
            <person name="Submissions S."/>
        </authorList>
    </citation>
    <scope>NUCLEOTIDE SEQUENCE [LARGE SCALE GENOMIC DNA]</scope>
    <source>
        <strain evidence="8">CGMCC 1.11012</strain>
    </source>
</reference>
<evidence type="ECO:0000256" key="1">
    <source>
        <dbReference type="ARBA" id="ARBA00004651"/>
    </source>
</evidence>
<evidence type="ECO:0000313" key="7">
    <source>
        <dbReference type="EMBL" id="SDL03432.1"/>
    </source>
</evidence>
<dbReference type="AlphaFoldDB" id="A0A1G9GS47"/>
<dbReference type="Pfam" id="PF07690">
    <property type="entry name" value="MFS_1"/>
    <property type="match status" value="1"/>
</dbReference>
<proteinExistence type="predicted"/>
<dbReference type="PANTHER" id="PTHR11662">
    <property type="entry name" value="SOLUTE CARRIER FAMILY 17"/>
    <property type="match status" value="1"/>
</dbReference>
<dbReference type="STRING" id="1174501.SAMN05216192_1686"/>
<keyword evidence="2" id="KW-0813">Transport</keyword>
<evidence type="ECO:0000256" key="2">
    <source>
        <dbReference type="ARBA" id="ARBA00022448"/>
    </source>
</evidence>
<evidence type="ECO:0000256" key="5">
    <source>
        <dbReference type="ARBA" id="ARBA00023136"/>
    </source>
</evidence>
<evidence type="ECO:0000256" key="4">
    <source>
        <dbReference type="ARBA" id="ARBA00022989"/>
    </source>
</evidence>
<dbReference type="Proteomes" id="UP000199050">
    <property type="component" value="Unassembled WGS sequence"/>
</dbReference>
<dbReference type="PANTHER" id="PTHR11662:SF399">
    <property type="entry name" value="FI19708P1-RELATED"/>
    <property type="match status" value="1"/>
</dbReference>
<keyword evidence="5" id="KW-0472">Membrane</keyword>
<gene>
    <name evidence="7" type="ORF">SAMN05216192_1686</name>
</gene>
<comment type="subcellular location">
    <subcellularLocation>
        <location evidence="1">Cell membrane</location>
        <topology evidence="1">Multi-pass membrane protein</topology>
    </subcellularLocation>
</comment>
<accession>A0A1G9GS47</accession>
<dbReference type="InterPro" id="IPR020846">
    <property type="entry name" value="MFS_dom"/>
</dbReference>
<dbReference type="InterPro" id="IPR011701">
    <property type="entry name" value="MFS"/>
</dbReference>
<dbReference type="PROSITE" id="PS50850">
    <property type="entry name" value="MFS"/>
    <property type="match status" value="1"/>
</dbReference>
<name>A0A1G9GS47_9BACL</name>